<evidence type="ECO:0000259" key="6">
    <source>
        <dbReference type="PROSITE" id="PS50893"/>
    </source>
</evidence>
<dbReference type="InterPro" id="IPR050611">
    <property type="entry name" value="ABCF"/>
</dbReference>
<dbReference type="AlphaFoldDB" id="A0A2T4CFW5"/>
<reference evidence="7 8" key="1">
    <citation type="submission" date="2016-07" db="EMBL/GenBank/DDBJ databases">
        <title>Multiple horizontal gene transfer events from other fungi enriched the ability of initially mycotrophic Trichoderma (Ascomycota) to feed on dead plant biomass.</title>
        <authorList>
            <consortium name="DOE Joint Genome Institute"/>
            <person name="Aerts A."/>
            <person name="Atanasova L."/>
            <person name="Chenthamara K."/>
            <person name="Zhang J."/>
            <person name="Grujic M."/>
            <person name="Henrissat B."/>
            <person name="Kuo A."/>
            <person name="Salamov A."/>
            <person name="Lipzen A."/>
            <person name="Labutti K."/>
            <person name="Barry K."/>
            <person name="Miao Y."/>
            <person name="Rahimi M.J."/>
            <person name="Shen Q."/>
            <person name="Grigoriev I.V."/>
            <person name="Kubicek C.P."/>
            <person name="Druzhinina I.S."/>
        </authorList>
    </citation>
    <scope>NUCLEOTIDE SEQUENCE [LARGE SCALE GENOMIC DNA]</scope>
    <source>
        <strain evidence="7 8">ATCC 18648</strain>
    </source>
</reference>
<feature type="region of interest" description="Disordered" evidence="5">
    <location>
        <begin position="43"/>
        <end position="62"/>
    </location>
</feature>
<evidence type="ECO:0000256" key="4">
    <source>
        <dbReference type="SAM" id="Coils"/>
    </source>
</evidence>
<dbReference type="PROSITE" id="PS50893">
    <property type="entry name" value="ABC_TRANSPORTER_2"/>
    <property type="match status" value="2"/>
</dbReference>
<evidence type="ECO:0000313" key="7">
    <source>
        <dbReference type="EMBL" id="PTB80428.1"/>
    </source>
</evidence>
<dbReference type="InterPro" id="IPR027417">
    <property type="entry name" value="P-loop_NTPase"/>
</dbReference>
<keyword evidence="1" id="KW-0677">Repeat</keyword>
<name>A0A2T4CFW5_TRILO</name>
<evidence type="ECO:0000256" key="3">
    <source>
        <dbReference type="ARBA" id="ARBA00022840"/>
    </source>
</evidence>
<dbReference type="InterPro" id="IPR003593">
    <property type="entry name" value="AAA+_ATPase"/>
</dbReference>
<evidence type="ECO:0000256" key="2">
    <source>
        <dbReference type="ARBA" id="ARBA00022741"/>
    </source>
</evidence>
<dbReference type="GO" id="GO:0016887">
    <property type="term" value="F:ATP hydrolysis activity"/>
    <property type="evidence" value="ECO:0007669"/>
    <property type="project" value="InterPro"/>
</dbReference>
<dbReference type="Proteomes" id="UP000240760">
    <property type="component" value="Unassembled WGS sequence"/>
</dbReference>
<feature type="coiled-coil region" evidence="4">
    <location>
        <begin position="375"/>
        <end position="433"/>
    </location>
</feature>
<dbReference type="Pfam" id="PF00005">
    <property type="entry name" value="ABC_tran"/>
    <property type="match status" value="2"/>
</dbReference>
<keyword evidence="2" id="KW-0547">Nucleotide-binding</keyword>
<dbReference type="STRING" id="983965.A0A2T4CFW5"/>
<sequence>MTSMAAESVATILCTAKQTRFNIDISNYRELDIDGLNIVVTSGEKASKSEKPSSSKSKGKSKADGLEILSNAKLRLKEGQRCALVGRNGTGKSTLLKAIAQKLIPGIPEGSRIALLQQTKLNESEDDETTKDSKDRGNVLQEVIERATARSVVEQEIKVLSDGVNASDPYAPVRALRSLKHEKLQKRLFLVDKEARLRSGARGLQARKALVAFEKVVADSQALLDQPDDEISAEALQTETQEAADMLTDLQSQIEPSRLAQIEVQARSILTGLGFTEAYLEKPLSSLSGGWHMRTALASALLQEADILILDEPTNFLDLLGIVWLQRYLQSLADKEKPPTLILVSHDRDFISLCTDLIILKDKQLTYFHGDIETYERSQSERRQWLIKMKEAQDKQKAHIEKTIAQNLKAGKANDDQNKIRQAKSRQKKLDDRWGMQVSAKGTRFKLNRDLVGYFLTSREGIEIPPEQRPVVISLPDPPELRFPGSLISLEKASYRYSPRAPLILKDNTLTVGMGDRIGILGLNGAGKSTLIKLLVGESAPTTGTVTTHPRLRLGYYSQHAVEELKAIGRSEQGITSLALLTKEVYGALNEGEIRGLLGTVGLPGRLASDVPIAKLSGGQLVRCQLARLFWKHPQCLILDEVTTHLDYETVTALREALNEWEGAVVLVSHDRWFMRGAIEGQIDDIGDNDDEDEEEEEEARRRRIVYRLKGGTLTELKDGVEGFSRIVEKRAKKLLEGL</sequence>
<dbReference type="SMART" id="SM00382">
    <property type="entry name" value="AAA"/>
    <property type="match status" value="2"/>
</dbReference>
<dbReference type="OrthoDB" id="2110130at2759"/>
<proteinExistence type="predicted"/>
<protein>
    <submittedName>
        <fullName evidence="7">P-loop containing nucleoside triphosphate hydrolase protein</fullName>
    </submittedName>
</protein>
<dbReference type="PANTHER" id="PTHR19211">
    <property type="entry name" value="ATP-BINDING TRANSPORT PROTEIN-RELATED"/>
    <property type="match status" value="1"/>
</dbReference>
<dbReference type="PANTHER" id="PTHR19211:SF135">
    <property type="entry name" value="ATPASE, PUTATIVE (AFU_ORTHOLOGUE AFUA_1G16440)-RELATED"/>
    <property type="match status" value="1"/>
</dbReference>
<dbReference type="InterPro" id="IPR032781">
    <property type="entry name" value="ABC_tran_Xtn"/>
</dbReference>
<evidence type="ECO:0000256" key="5">
    <source>
        <dbReference type="SAM" id="MobiDB-lite"/>
    </source>
</evidence>
<dbReference type="GO" id="GO:0005524">
    <property type="term" value="F:ATP binding"/>
    <property type="evidence" value="ECO:0007669"/>
    <property type="project" value="UniProtKB-KW"/>
</dbReference>
<keyword evidence="8" id="KW-1185">Reference proteome</keyword>
<gene>
    <name evidence="7" type="ORF">M440DRAFT_1324380</name>
</gene>
<dbReference type="SUPFAM" id="SSF52540">
    <property type="entry name" value="P-loop containing nucleoside triphosphate hydrolases"/>
    <property type="match status" value="2"/>
</dbReference>
<evidence type="ECO:0000256" key="1">
    <source>
        <dbReference type="ARBA" id="ARBA00022737"/>
    </source>
</evidence>
<evidence type="ECO:0000313" key="8">
    <source>
        <dbReference type="Proteomes" id="UP000240760"/>
    </source>
</evidence>
<dbReference type="Gene3D" id="3.40.50.300">
    <property type="entry name" value="P-loop containing nucleotide triphosphate hydrolases"/>
    <property type="match status" value="2"/>
</dbReference>
<keyword evidence="4" id="KW-0175">Coiled coil</keyword>
<feature type="domain" description="ABC transporter" evidence="6">
    <location>
        <begin position="53"/>
        <end position="387"/>
    </location>
</feature>
<accession>A0A2T4CFW5</accession>
<dbReference type="Pfam" id="PF12848">
    <property type="entry name" value="ABC_tran_Xtn"/>
    <property type="match status" value="1"/>
</dbReference>
<dbReference type="CDD" id="cd03221">
    <property type="entry name" value="ABCF_EF-3"/>
    <property type="match status" value="1"/>
</dbReference>
<keyword evidence="7" id="KW-0378">Hydrolase</keyword>
<organism evidence="7 8">
    <name type="scientific">Trichoderma longibrachiatum ATCC 18648</name>
    <dbReference type="NCBI Taxonomy" id="983965"/>
    <lineage>
        <taxon>Eukaryota</taxon>
        <taxon>Fungi</taxon>
        <taxon>Dikarya</taxon>
        <taxon>Ascomycota</taxon>
        <taxon>Pezizomycotina</taxon>
        <taxon>Sordariomycetes</taxon>
        <taxon>Hypocreomycetidae</taxon>
        <taxon>Hypocreales</taxon>
        <taxon>Hypocreaceae</taxon>
        <taxon>Trichoderma</taxon>
    </lineage>
</organism>
<dbReference type="InterPro" id="IPR003439">
    <property type="entry name" value="ABC_transporter-like_ATP-bd"/>
</dbReference>
<keyword evidence="3" id="KW-0067">ATP-binding</keyword>
<dbReference type="EMBL" id="KZ679127">
    <property type="protein sequence ID" value="PTB80428.1"/>
    <property type="molecule type" value="Genomic_DNA"/>
</dbReference>
<feature type="domain" description="ABC transporter" evidence="6">
    <location>
        <begin position="488"/>
        <end position="713"/>
    </location>
</feature>